<evidence type="ECO:0000313" key="2">
    <source>
        <dbReference type="Proteomes" id="UP001295684"/>
    </source>
</evidence>
<organism evidence="1 2">
    <name type="scientific">Euplotes crassus</name>
    <dbReference type="NCBI Taxonomy" id="5936"/>
    <lineage>
        <taxon>Eukaryota</taxon>
        <taxon>Sar</taxon>
        <taxon>Alveolata</taxon>
        <taxon>Ciliophora</taxon>
        <taxon>Intramacronucleata</taxon>
        <taxon>Spirotrichea</taxon>
        <taxon>Hypotrichia</taxon>
        <taxon>Euplotida</taxon>
        <taxon>Euplotidae</taxon>
        <taxon>Moneuplotes</taxon>
    </lineage>
</organism>
<evidence type="ECO:0000313" key="1">
    <source>
        <dbReference type="EMBL" id="CAI2364752.1"/>
    </source>
</evidence>
<gene>
    <name evidence="1" type="ORF">ECRASSUSDP1_LOCUS6098</name>
</gene>
<sequence length="84" mass="10103">MKSLRRCCRRMLGIRKSSFIPKRRRKRDHNCQLFKQCLRSIPDCGNFEKNKINLFLNKDLLKESARNVQRISRPRLSSLIIQMI</sequence>
<protein>
    <submittedName>
        <fullName evidence="1">Uncharacterized protein</fullName>
    </submittedName>
</protein>
<dbReference type="AlphaFoldDB" id="A0AAD1U9D2"/>
<dbReference type="Proteomes" id="UP001295684">
    <property type="component" value="Unassembled WGS sequence"/>
</dbReference>
<keyword evidence="2" id="KW-1185">Reference proteome</keyword>
<accession>A0AAD1U9D2</accession>
<name>A0AAD1U9D2_EUPCR</name>
<comment type="caution">
    <text evidence="1">The sequence shown here is derived from an EMBL/GenBank/DDBJ whole genome shotgun (WGS) entry which is preliminary data.</text>
</comment>
<reference evidence="1" key="1">
    <citation type="submission" date="2023-07" db="EMBL/GenBank/DDBJ databases">
        <authorList>
            <consortium name="AG Swart"/>
            <person name="Singh M."/>
            <person name="Singh A."/>
            <person name="Seah K."/>
            <person name="Emmerich C."/>
        </authorList>
    </citation>
    <scope>NUCLEOTIDE SEQUENCE</scope>
    <source>
        <strain evidence="1">DP1</strain>
    </source>
</reference>
<proteinExistence type="predicted"/>
<dbReference type="EMBL" id="CAMPGE010005910">
    <property type="protein sequence ID" value="CAI2364752.1"/>
    <property type="molecule type" value="Genomic_DNA"/>
</dbReference>